<dbReference type="OrthoDB" id="10432235at2759"/>
<dbReference type="EMBL" id="LSRX01000285">
    <property type="protein sequence ID" value="OLQ01637.1"/>
    <property type="molecule type" value="Genomic_DNA"/>
</dbReference>
<keyword evidence="2" id="KW-1185">Reference proteome</keyword>
<organism evidence="1 2">
    <name type="scientific">Symbiodinium microadriaticum</name>
    <name type="common">Dinoflagellate</name>
    <name type="synonym">Zooxanthella microadriatica</name>
    <dbReference type="NCBI Taxonomy" id="2951"/>
    <lineage>
        <taxon>Eukaryota</taxon>
        <taxon>Sar</taxon>
        <taxon>Alveolata</taxon>
        <taxon>Dinophyceae</taxon>
        <taxon>Suessiales</taxon>
        <taxon>Symbiodiniaceae</taxon>
        <taxon>Symbiodinium</taxon>
    </lineage>
</organism>
<name>A0A1Q9E2I0_SYMMI</name>
<evidence type="ECO:0000313" key="1">
    <source>
        <dbReference type="EMBL" id="OLQ01637.1"/>
    </source>
</evidence>
<evidence type="ECO:0000313" key="2">
    <source>
        <dbReference type="Proteomes" id="UP000186817"/>
    </source>
</evidence>
<protein>
    <submittedName>
        <fullName evidence="1">Uncharacterized protein</fullName>
    </submittedName>
</protein>
<gene>
    <name evidence="1" type="ORF">AK812_SmicGene15597</name>
</gene>
<comment type="caution">
    <text evidence="1">The sequence shown here is derived from an EMBL/GenBank/DDBJ whole genome shotgun (WGS) entry which is preliminary data.</text>
</comment>
<dbReference type="AlphaFoldDB" id="A0A1Q9E2I0"/>
<accession>A0A1Q9E2I0</accession>
<reference evidence="1 2" key="1">
    <citation type="submission" date="2016-02" db="EMBL/GenBank/DDBJ databases">
        <title>Genome analysis of coral dinoflagellate symbionts highlights evolutionary adaptations to a symbiotic lifestyle.</title>
        <authorList>
            <person name="Aranda M."/>
            <person name="Li Y."/>
            <person name="Liew Y.J."/>
            <person name="Baumgarten S."/>
            <person name="Simakov O."/>
            <person name="Wilson M."/>
            <person name="Piel J."/>
            <person name="Ashoor H."/>
            <person name="Bougouffa S."/>
            <person name="Bajic V.B."/>
            <person name="Ryu T."/>
            <person name="Ravasi T."/>
            <person name="Bayer T."/>
            <person name="Micklem G."/>
            <person name="Kim H."/>
            <person name="Bhak J."/>
            <person name="Lajeunesse T.C."/>
            <person name="Voolstra C.R."/>
        </authorList>
    </citation>
    <scope>NUCLEOTIDE SEQUENCE [LARGE SCALE GENOMIC DNA]</scope>
    <source>
        <strain evidence="1 2">CCMP2467</strain>
    </source>
</reference>
<dbReference type="Proteomes" id="UP000186817">
    <property type="component" value="Unassembled WGS sequence"/>
</dbReference>
<sequence>MHPTSRSLVQASIAAGSDMPTSAEYRLFRLGARQSVIFVALTLLAGGCREIVDVLPVLAEDTEDLPVFGPATCFTRQPALMPVFEPLLACAHLFPSSVYAAMPA</sequence>
<proteinExistence type="predicted"/>